<feature type="domain" description="SPOR" evidence="5">
    <location>
        <begin position="686"/>
        <end position="725"/>
    </location>
</feature>
<dbReference type="SMART" id="SM00710">
    <property type="entry name" value="PbH1"/>
    <property type="match status" value="6"/>
</dbReference>
<feature type="region of interest" description="Disordered" evidence="4">
    <location>
        <begin position="424"/>
        <end position="452"/>
    </location>
</feature>
<dbReference type="InterPro" id="IPR007730">
    <property type="entry name" value="SPOR-like_dom"/>
</dbReference>
<keyword evidence="7" id="KW-1185">Reference proteome</keyword>
<dbReference type="GO" id="GO:0042834">
    <property type="term" value="F:peptidoglycan binding"/>
    <property type="evidence" value="ECO:0007669"/>
    <property type="project" value="InterPro"/>
</dbReference>
<evidence type="ECO:0000313" key="6">
    <source>
        <dbReference type="EMBL" id="PSB30332.1"/>
    </source>
</evidence>
<dbReference type="InterPro" id="IPR051550">
    <property type="entry name" value="SCF-Subunits/Alg-Epimerases"/>
</dbReference>
<dbReference type="InterPro" id="IPR012334">
    <property type="entry name" value="Pectin_lyas_fold"/>
</dbReference>
<accession>A0A2T1EC49</accession>
<evidence type="ECO:0000256" key="3">
    <source>
        <dbReference type="ARBA" id="ARBA00022786"/>
    </source>
</evidence>
<protein>
    <recommendedName>
        <fullName evidence="5">SPOR domain-containing protein</fullName>
    </recommendedName>
</protein>
<dbReference type="PANTHER" id="PTHR22990:SF15">
    <property type="entry name" value="F-BOX ONLY PROTEIN 10"/>
    <property type="match status" value="1"/>
</dbReference>
<reference evidence="6 7" key="2">
    <citation type="submission" date="2018-03" db="EMBL/GenBank/DDBJ databases">
        <title>The ancient ancestry and fast evolution of plastids.</title>
        <authorList>
            <person name="Moore K.R."/>
            <person name="Magnabosco C."/>
            <person name="Momper L."/>
            <person name="Gold D.A."/>
            <person name="Bosak T."/>
            <person name="Fournier G.P."/>
        </authorList>
    </citation>
    <scope>NUCLEOTIDE SEQUENCE [LARGE SCALE GENOMIC DNA]</scope>
    <source>
        <strain evidence="6 7">ULC18</strain>
    </source>
</reference>
<dbReference type="Pfam" id="PF07602">
    <property type="entry name" value="DUF1565"/>
    <property type="match status" value="1"/>
</dbReference>
<dbReference type="Proteomes" id="UP000239576">
    <property type="component" value="Unassembled WGS sequence"/>
</dbReference>
<feature type="region of interest" description="Disordered" evidence="4">
    <location>
        <begin position="519"/>
        <end position="549"/>
    </location>
</feature>
<evidence type="ECO:0000313" key="7">
    <source>
        <dbReference type="Proteomes" id="UP000239576"/>
    </source>
</evidence>
<dbReference type="PANTHER" id="PTHR22990">
    <property type="entry name" value="F-BOX ONLY PROTEIN"/>
    <property type="match status" value="1"/>
</dbReference>
<organism evidence="6 7">
    <name type="scientific">Stenomitos frigidus ULC18</name>
    <dbReference type="NCBI Taxonomy" id="2107698"/>
    <lineage>
        <taxon>Bacteria</taxon>
        <taxon>Bacillati</taxon>
        <taxon>Cyanobacteriota</taxon>
        <taxon>Cyanophyceae</taxon>
        <taxon>Leptolyngbyales</taxon>
        <taxon>Leptolyngbyaceae</taxon>
        <taxon>Stenomitos</taxon>
    </lineage>
</organism>
<dbReference type="InterPro" id="IPR006626">
    <property type="entry name" value="PbH1"/>
</dbReference>
<dbReference type="AlphaFoldDB" id="A0A2T1EC49"/>
<evidence type="ECO:0000256" key="2">
    <source>
        <dbReference type="ARBA" id="ARBA00022737"/>
    </source>
</evidence>
<evidence type="ECO:0000259" key="5">
    <source>
        <dbReference type="PROSITE" id="PS51724"/>
    </source>
</evidence>
<comment type="caution">
    <text evidence="6">The sequence shown here is derived from an EMBL/GenBank/DDBJ whole genome shotgun (WGS) entry which is preliminary data.</text>
</comment>
<gene>
    <name evidence="6" type="ORF">C7B82_09200</name>
</gene>
<dbReference type="InterPro" id="IPR022441">
    <property type="entry name" value="Para_beta_helix_rpt-2"/>
</dbReference>
<keyword evidence="2" id="KW-0677">Repeat</keyword>
<reference evidence="7" key="1">
    <citation type="submission" date="2018-02" db="EMBL/GenBank/DDBJ databases">
        <authorList>
            <person name="Moore K."/>
            <person name="Momper L."/>
        </authorList>
    </citation>
    <scope>NUCLEOTIDE SEQUENCE [LARGE SCALE GENOMIC DNA]</scope>
    <source>
        <strain evidence="7">ULC18</strain>
    </source>
</reference>
<keyword evidence="3" id="KW-0833">Ubl conjugation pathway</keyword>
<feature type="compositionally biased region" description="Polar residues" evidence="4">
    <location>
        <begin position="438"/>
        <end position="452"/>
    </location>
</feature>
<feature type="compositionally biased region" description="Polar residues" evidence="4">
    <location>
        <begin position="394"/>
        <end position="403"/>
    </location>
</feature>
<name>A0A2T1EC49_9CYAN</name>
<dbReference type="InterPro" id="IPR011050">
    <property type="entry name" value="Pectin_lyase_fold/virulence"/>
</dbReference>
<dbReference type="InterPro" id="IPR011459">
    <property type="entry name" value="DUF1565"/>
</dbReference>
<dbReference type="NCBIfam" id="TIGR03804">
    <property type="entry name" value="para_beta_helix"/>
    <property type="match status" value="2"/>
</dbReference>
<dbReference type="PROSITE" id="PS51724">
    <property type="entry name" value="SPOR"/>
    <property type="match status" value="1"/>
</dbReference>
<evidence type="ECO:0000256" key="1">
    <source>
        <dbReference type="ARBA" id="ARBA00004906"/>
    </source>
</evidence>
<sequence length="725" mass="75366">MHYSITKHWPTQRGARRLIVTIAGCAVLTMLDHRQSPASAQVFSTADLAPPIATASAPTNRATQTNLLVDPTKGNDAAADGSDRAPFKTITQALQVAQAGAIIRLSPGTYSQETGETFPLRLKPEVTLQGDTETRGQGIVIQGSGFFLSPTFARQKVAIVGADRAILAGVTVKNPDSQGYGVWIESTSPAVLDSTFTESGHDGISVTGNGSPLIRNNYFYQNGANGITIYGTSQAEVRENIFEQTGFAINVNQKAAPLLIGNRITQNKDGIVVQANAQPILRDNSVDGNTRDGLVAIAQSRPNLGTAAAPGGNSFSNNGQFDVNAKGARQTIPAFGNDLSKTSGTLDLAGTNIESSAPSGSPMPWSLSAAPRSPVSPDPATPANGKSAARPIQKLTSGTPSMVTTKQATADTIPFGQQLISDRSTGAQAQAAVPSVLQRPSTTATSEPSGSEISAASFPVPVAQPAASPSRPIVTLVAVASPASTASEPAFPVPAALSGSKPQSPSLRTVQAMRVVLAPSKPPQRASESTALPTARLTSLARPRPVSQPARTPIAVAYTASLNRLPLPILKPSAPLRTGSVAISVPAPEARSAPTPRRSVVIMPSMARSAQPQTLTSAGLLPVPNPDAPIGVVGSTPNVYRAQQTAASRAFAADRVALGLRYRVVVEADDSQQAQLRTTFPNAFRTSIKGRSLMQVGAFGDRTKADQLMQTLSSQGVQAMVETME</sequence>
<evidence type="ECO:0000256" key="4">
    <source>
        <dbReference type="SAM" id="MobiDB-lite"/>
    </source>
</evidence>
<proteinExistence type="predicted"/>
<dbReference type="SUPFAM" id="SSF51126">
    <property type="entry name" value="Pectin lyase-like"/>
    <property type="match status" value="1"/>
</dbReference>
<comment type="pathway">
    <text evidence="1">Protein modification; protein ubiquitination.</text>
</comment>
<dbReference type="OrthoDB" id="9759810at2"/>
<dbReference type="EMBL" id="PVWK01000053">
    <property type="protein sequence ID" value="PSB30332.1"/>
    <property type="molecule type" value="Genomic_DNA"/>
</dbReference>
<dbReference type="Gene3D" id="2.160.20.10">
    <property type="entry name" value="Single-stranded right-handed beta-helix, Pectin lyase-like"/>
    <property type="match status" value="1"/>
</dbReference>
<feature type="region of interest" description="Disordered" evidence="4">
    <location>
        <begin position="346"/>
        <end position="403"/>
    </location>
</feature>